<protein>
    <submittedName>
        <fullName evidence="2">Transmembrane protein</fullName>
    </submittedName>
</protein>
<reference evidence="2" key="1">
    <citation type="submission" date="2022-11" db="UniProtKB">
        <authorList>
            <consortium name="WormBaseParasite"/>
        </authorList>
    </citation>
    <scope>IDENTIFICATION</scope>
</reference>
<sequence>MFHKTDTTFYFLVPFKKLNPNMPFKQIRLLYAFYSKTLRCSLKTSQSTVITSGQNSIVKANYLFAKKQVIKYCSKKTRYYQMLFRLFFLKRKNLKKFNSIFWCPLFNVQMSVLLLVFYSKTLRAKNQVNKYCSKKTVTIRCFSGYFS</sequence>
<evidence type="ECO:0000313" key="1">
    <source>
        <dbReference type="Proteomes" id="UP000887580"/>
    </source>
</evidence>
<proteinExistence type="predicted"/>
<accession>A0AC35G621</accession>
<dbReference type="Proteomes" id="UP000887580">
    <property type="component" value="Unplaced"/>
</dbReference>
<evidence type="ECO:0000313" key="2">
    <source>
        <dbReference type="WBParaSite" id="PS1159_v2.g23815.t1"/>
    </source>
</evidence>
<organism evidence="1 2">
    <name type="scientific">Panagrolaimus sp. PS1159</name>
    <dbReference type="NCBI Taxonomy" id="55785"/>
    <lineage>
        <taxon>Eukaryota</taxon>
        <taxon>Metazoa</taxon>
        <taxon>Ecdysozoa</taxon>
        <taxon>Nematoda</taxon>
        <taxon>Chromadorea</taxon>
        <taxon>Rhabditida</taxon>
        <taxon>Tylenchina</taxon>
        <taxon>Panagrolaimomorpha</taxon>
        <taxon>Panagrolaimoidea</taxon>
        <taxon>Panagrolaimidae</taxon>
        <taxon>Panagrolaimus</taxon>
    </lineage>
</organism>
<dbReference type="WBParaSite" id="PS1159_v2.g23815.t1">
    <property type="protein sequence ID" value="PS1159_v2.g23815.t1"/>
    <property type="gene ID" value="PS1159_v2.g23815"/>
</dbReference>
<name>A0AC35G621_9BILA</name>